<keyword evidence="1" id="KW-1133">Transmembrane helix</keyword>
<gene>
    <name evidence="3" type="ORF">SLEP1_g23935</name>
</gene>
<keyword evidence="1" id="KW-0472">Membrane</keyword>
<dbReference type="Proteomes" id="UP001054252">
    <property type="component" value="Unassembled WGS sequence"/>
</dbReference>
<dbReference type="AlphaFoldDB" id="A0AAV5JK85"/>
<evidence type="ECO:0000313" key="4">
    <source>
        <dbReference type="Proteomes" id="UP001054252"/>
    </source>
</evidence>
<organism evidence="3 4">
    <name type="scientific">Rubroshorea leprosula</name>
    <dbReference type="NCBI Taxonomy" id="152421"/>
    <lineage>
        <taxon>Eukaryota</taxon>
        <taxon>Viridiplantae</taxon>
        <taxon>Streptophyta</taxon>
        <taxon>Embryophyta</taxon>
        <taxon>Tracheophyta</taxon>
        <taxon>Spermatophyta</taxon>
        <taxon>Magnoliopsida</taxon>
        <taxon>eudicotyledons</taxon>
        <taxon>Gunneridae</taxon>
        <taxon>Pentapetalae</taxon>
        <taxon>rosids</taxon>
        <taxon>malvids</taxon>
        <taxon>Malvales</taxon>
        <taxon>Dipterocarpaceae</taxon>
        <taxon>Rubroshorea</taxon>
    </lineage>
</organism>
<dbReference type="Pfam" id="PF04578">
    <property type="entry name" value="DUF594"/>
    <property type="match status" value="1"/>
</dbReference>
<accession>A0AAV5JK85</accession>
<evidence type="ECO:0000259" key="2">
    <source>
        <dbReference type="Pfam" id="PF13968"/>
    </source>
</evidence>
<evidence type="ECO:0000256" key="1">
    <source>
        <dbReference type="SAM" id="Phobius"/>
    </source>
</evidence>
<reference evidence="3 4" key="1">
    <citation type="journal article" date="2021" name="Commun. Biol.">
        <title>The genome of Shorea leprosula (Dipterocarpaceae) highlights the ecological relevance of drought in aseasonal tropical rainforests.</title>
        <authorList>
            <person name="Ng K.K.S."/>
            <person name="Kobayashi M.J."/>
            <person name="Fawcett J.A."/>
            <person name="Hatakeyama M."/>
            <person name="Paape T."/>
            <person name="Ng C.H."/>
            <person name="Ang C.C."/>
            <person name="Tnah L.H."/>
            <person name="Lee C.T."/>
            <person name="Nishiyama T."/>
            <person name="Sese J."/>
            <person name="O'Brien M.J."/>
            <person name="Copetti D."/>
            <person name="Mohd Noor M.I."/>
            <person name="Ong R.C."/>
            <person name="Putra M."/>
            <person name="Sireger I.Z."/>
            <person name="Indrioko S."/>
            <person name="Kosugi Y."/>
            <person name="Izuno A."/>
            <person name="Isagi Y."/>
            <person name="Lee S.L."/>
            <person name="Shimizu K.K."/>
        </authorList>
    </citation>
    <scope>NUCLEOTIDE SEQUENCE [LARGE SCALE GENOMIC DNA]</scope>
    <source>
        <strain evidence="3">214</strain>
    </source>
</reference>
<feature type="domain" description="DUF4220" evidence="2">
    <location>
        <begin position="5"/>
        <end position="316"/>
    </location>
</feature>
<sequence>MVFRANWAPLLLVHLGGPDTITAYAFEDNKLWIRHLVVLVVKVIFVIYVICLSWTFSWLSFLTLPLILAGIIKYVEKILCLKLNNSQKTKPIISNMFSFQDHSDPSENQTLGRLHKENPNVLSGYLLFTIMRPDVNDYLSSQNLSDVGTRIKAYFRETTGIDSSRAFHFGSKYIYTSTDKKVFEILSIQLGFMFDVVYTKASLIYTKLGCFLRLTSFTSCFSVLLLFFISIVDEPKFHGSRIDIAITGILLSGAIAQELYAAWVMLSSDWAILVAEFHHNVLVRKMFKVTSKYFPCLLHQSKRWSNQMGQFDLLEYCWRYKKRKANQSHGFLLKITIGSEIAEMLHKYWFTKFVDVPPFLQQEENYFHPLDAIIKGNSLKTTRGEKALQNRQPFDQLKWSIELEFDHSIIIWHLATSVCYLQEDQDDENMKISKHVSDYMMYLLAMCPALLLSEHSKSFWLDHAYHNLKELVSPAIDIGNVASTLLSNSDNVHEEELESRERTFENLKGEVLRLTTILKQSDNKWEMIRDVWIEMFFYAAVSSQHINHVKQLGEALNFSHSSGFS</sequence>
<proteinExistence type="predicted"/>
<protein>
    <recommendedName>
        <fullName evidence="2">DUF4220 domain-containing protein</fullName>
    </recommendedName>
</protein>
<dbReference type="EMBL" id="BPVZ01000037">
    <property type="protein sequence ID" value="GKV12841.1"/>
    <property type="molecule type" value="Genomic_DNA"/>
</dbReference>
<evidence type="ECO:0000313" key="3">
    <source>
        <dbReference type="EMBL" id="GKV12841.1"/>
    </source>
</evidence>
<dbReference type="InterPro" id="IPR025315">
    <property type="entry name" value="DUF4220"/>
</dbReference>
<dbReference type="InterPro" id="IPR007658">
    <property type="entry name" value="DUF594"/>
</dbReference>
<keyword evidence="4" id="KW-1185">Reference proteome</keyword>
<comment type="caution">
    <text evidence="3">The sequence shown here is derived from an EMBL/GenBank/DDBJ whole genome shotgun (WGS) entry which is preliminary data.</text>
</comment>
<dbReference type="Pfam" id="PF13968">
    <property type="entry name" value="DUF4220"/>
    <property type="match status" value="1"/>
</dbReference>
<feature type="transmembrane region" description="Helical" evidence="1">
    <location>
        <begin position="56"/>
        <end position="75"/>
    </location>
</feature>
<dbReference type="PANTHER" id="PTHR31325">
    <property type="entry name" value="OS01G0798800 PROTEIN-RELATED"/>
    <property type="match status" value="1"/>
</dbReference>
<feature type="transmembrane region" description="Helical" evidence="1">
    <location>
        <begin position="31"/>
        <end position="50"/>
    </location>
</feature>
<keyword evidence="1" id="KW-0812">Transmembrane</keyword>
<feature type="transmembrane region" description="Helical" evidence="1">
    <location>
        <begin position="211"/>
        <end position="232"/>
    </location>
</feature>
<name>A0AAV5JK85_9ROSI</name>